<gene>
    <name evidence="4" type="ORF">THRCLA_21689</name>
</gene>
<evidence type="ECO:0000256" key="3">
    <source>
        <dbReference type="ARBA" id="ARBA00023002"/>
    </source>
</evidence>
<keyword evidence="1" id="KW-0575">Peroxidase</keyword>
<dbReference type="InterPro" id="IPR037944">
    <property type="entry name" value="PRX5-like"/>
</dbReference>
<dbReference type="EMBL" id="JNBS01001705">
    <property type="protein sequence ID" value="OQS00384.1"/>
    <property type="molecule type" value="Genomic_DNA"/>
</dbReference>
<dbReference type="AlphaFoldDB" id="A0A1V9ZQV5"/>
<dbReference type="GO" id="GO:0042744">
    <property type="term" value="P:hydrogen peroxide catabolic process"/>
    <property type="evidence" value="ECO:0007669"/>
    <property type="project" value="TreeGrafter"/>
</dbReference>
<dbReference type="PANTHER" id="PTHR10430">
    <property type="entry name" value="PEROXIREDOXIN"/>
    <property type="match status" value="1"/>
</dbReference>
<dbReference type="SUPFAM" id="SSF52833">
    <property type="entry name" value="Thioredoxin-like"/>
    <property type="match status" value="1"/>
</dbReference>
<keyword evidence="3" id="KW-0560">Oxidoreductase</keyword>
<dbReference type="GO" id="GO:0008379">
    <property type="term" value="F:thioredoxin peroxidase activity"/>
    <property type="evidence" value="ECO:0007669"/>
    <property type="project" value="InterPro"/>
</dbReference>
<evidence type="ECO:0000256" key="1">
    <source>
        <dbReference type="ARBA" id="ARBA00022559"/>
    </source>
</evidence>
<proteinExistence type="predicted"/>
<evidence type="ECO:0000256" key="2">
    <source>
        <dbReference type="ARBA" id="ARBA00022862"/>
    </source>
</evidence>
<keyword evidence="5" id="KW-1185">Reference proteome</keyword>
<accession>A0A1V9ZQV5</accession>
<dbReference type="GO" id="GO:0005737">
    <property type="term" value="C:cytoplasm"/>
    <property type="evidence" value="ECO:0007669"/>
    <property type="project" value="TreeGrafter"/>
</dbReference>
<sequence>ATFTKATGLELDLHGRGMGLRSARYSMLVKDGVVTQLNLEVGGGFKVSDAATVLAQIQP</sequence>
<feature type="non-terminal residue" evidence="4">
    <location>
        <position position="1"/>
    </location>
</feature>
<evidence type="ECO:0000313" key="4">
    <source>
        <dbReference type="EMBL" id="OQS00384.1"/>
    </source>
</evidence>
<protein>
    <recommendedName>
        <fullName evidence="6">Peroxiredoxin</fullName>
    </recommendedName>
</protein>
<name>A0A1V9ZQV5_9STRA</name>
<dbReference type="Proteomes" id="UP000243217">
    <property type="component" value="Unassembled WGS sequence"/>
</dbReference>
<evidence type="ECO:0000313" key="5">
    <source>
        <dbReference type="Proteomes" id="UP000243217"/>
    </source>
</evidence>
<evidence type="ECO:0008006" key="6">
    <source>
        <dbReference type="Google" id="ProtNLM"/>
    </source>
</evidence>
<reference evidence="4 5" key="1">
    <citation type="journal article" date="2014" name="Genome Biol. Evol.">
        <title>The secreted proteins of Achlya hypogyna and Thraustotheca clavata identify the ancestral oomycete secretome and reveal gene acquisitions by horizontal gene transfer.</title>
        <authorList>
            <person name="Misner I."/>
            <person name="Blouin N."/>
            <person name="Leonard G."/>
            <person name="Richards T.A."/>
            <person name="Lane C.E."/>
        </authorList>
    </citation>
    <scope>NUCLEOTIDE SEQUENCE [LARGE SCALE GENOMIC DNA]</scope>
    <source>
        <strain evidence="4 5">ATCC 34112</strain>
    </source>
</reference>
<dbReference type="OrthoDB" id="1882547at2759"/>
<dbReference type="STRING" id="74557.A0A1V9ZQV5"/>
<comment type="caution">
    <text evidence="4">The sequence shown here is derived from an EMBL/GenBank/DDBJ whole genome shotgun (WGS) entry which is preliminary data.</text>
</comment>
<dbReference type="GO" id="GO:0034599">
    <property type="term" value="P:cellular response to oxidative stress"/>
    <property type="evidence" value="ECO:0007669"/>
    <property type="project" value="InterPro"/>
</dbReference>
<organism evidence="4 5">
    <name type="scientific">Thraustotheca clavata</name>
    <dbReference type="NCBI Taxonomy" id="74557"/>
    <lineage>
        <taxon>Eukaryota</taxon>
        <taxon>Sar</taxon>
        <taxon>Stramenopiles</taxon>
        <taxon>Oomycota</taxon>
        <taxon>Saprolegniomycetes</taxon>
        <taxon>Saprolegniales</taxon>
        <taxon>Achlyaceae</taxon>
        <taxon>Thraustotheca</taxon>
    </lineage>
</organism>
<dbReference type="PANTHER" id="PTHR10430:SF16">
    <property type="entry name" value="PEROXIREDOXIN-5, MITOCHONDRIAL"/>
    <property type="match status" value="1"/>
</dbReference>
<dbReference type="InterPro" id="IPR036249">
    <property type="entry name" value="Thioredoxin-like_sf"/>
</dbReference>
<keyword evidence="2" id="KW-0049">Antioxidant</keyword>
<dbReference type="Gene3D" id="3.40.30.10">
    <property type="entry name" value="Glutaredoxin"/>
    <property type="match status" value="1"/>
</dbReference>
<dbReference type="GO" id="GO:0045454">
    <property type="term" value="P:cell redox homeostasis"/>
    <property type="evidence" value="ECO:0007669"/>
    <property type="project" value="TreeGrafter"/>
</dbReference>